<dbReference type="InterPro" id="IPR000998">
    <property type="entry name" value="MAM_dom"/>
</dbReference>
<dbReference type="EMBL" id="KB742650">
    <property type="protein sequence ID" value="EOB06007.1"/>
    <property type="molecule type" value="Genomic_DNA"/>
</dbReference>
<feature type="non-terminal residue" evidence="2">
    <location>
        <position position="1"/>
    </location>
</feature>
<protein>
    <recommendedName>
        <fullName evidence="1">MAM domain-containing protein</fullName>
    </recommendedName>
</protein>
<proteinExistence type="predicted"/>
<dbReference type="SUPFAM" id="SSF49899">
    <property type="entry name" value="Concanavalin A-like lectins/glucanases"/>
    <property type="match status" value="2"/>
</dbReference>
<dbReference type="PANTHER" id="PTHR23282:SF101">
    <property type="entry name" value="MAM DOMAIN-CONTAINING PROTEIN"/>
    <property type="match status" value="1"/>
</dbReference>
<dbReference type="GO" id="GO:0016020">
    <property type="term" value="C:membrane"/>
    <property type="evidence" value="ECO:0007669"/>
    <property type="project" value="InterPro"/>
</dbReference>
<evidence type="ECO:0000313" key="2">
    <source>
        <dbReference type="EMBL" id="EOB06007.1"/>
    </source>
</evidence>
<evidence type="ECO:0000259" key="1">
    <source>
        <dbReference type="PROSITE" id="PS50060"/>
    </source>
</evidence>
<evidence type="ECO:0000313" key="3">
    <source>
        <dbReference type="Proteomes" id="UP000296049"/>
    </source>
</evidence>
<feature type="domain" description="MAM" evidence="1">
    <location>
        <begin position="1"/>
        <end position="113"/>
    </location>
</feature>
<reference evidence="3" key="1">
    <citation type="journal article" date="2013" name="Nat. Genet.">
        <title>The duck genome and transcriptome provide insight into an avian influenza virus reservoir species.</title>
        <authorList>
            <person name="Huang Y."/>
            <person name="Li Y."/>
            <person name="Burt D.W."/>
            <person name="Chen H."/>
            <person name="Zhang Y."/>
            <person name="Qian W."/>
            <person name="Kim H."/>
            <person name="Gan S."/>
            <person name="Zhao Y."/>
            <person name="Li J."/>
            <person name="Yi K."/>
            <person name="Feng H."/>
            <person name="Zhu P."/>
            <person name="Li B."/>
            <person name="Liu Q."/>
            <person name="Fairley S."/>
            <person name="Magor K.E."/>
            <person name="Du Z."/>
            <person name="Hu X."/>
            <person name="Goodman L."/>
            <person name="Tafer H."/>
            <person name="Vignal A."/>
            <person name="Lee T."/>
            <person name="Kim K.W."/>
            <person name="Sheng Z."/>
            <person name="An Y."/>
            <person name="Searle S."/>
            <person name="Herrero J."/>
            <person name="Groenen M.A."/>
            <person name="Crooijmans R.P."/>
            <person name="Faraut T."/>
            <person name="Cai Q."/>
            <person name="Webster R.G."/>
            <person name="Aldridge J.R."/>
            <person name="Warren W.C."/>
            <person name="Bartschat S."/>
            <person name="Kehr S."/>
            <person name="Marz M."/>
            <person name="Stadler P.F."/>
            <person name="Smith J."/>
            <person name="Kraus R.H."/>
            <person name="Zhao Y."/>
            <person name="Ren L."/>
            <person name="Fei J."/>
            <person name="Morisson M."/>
            <person name="Kaiser P."/>
            <person name="Griffin D.K."/>
            <person name="Rao M."/>
            <person name="Pitel F."/>
            <person name="Wang J."/>
            <person name="Li N."/>
        </authorList>
    </citation>
    <scope>NUCLEOTIDE SEQUENCE [LARGE SCALE GENOMIC DNA]</scope>
</reference>
<dbReference type="PANTHER" id="PTHR23282">
    <property type="entry name" value="APICAL ENDOSOMAL GLYCOPROTEIN PRECURSOR"/>
    <property type="match status" value="1"/>
</dbReference>
<dbReference type="Pfam" id="PF00629">
    <property type="entry name" value="MAM"/>
    <property type="match status" value="2"/>
</dbReference>
<organism evidence="2 3">
    <name type="scientific">Anas platyrhynchos</name>
    <name type="common">Mallard</name>
    <name type="synonym">Anas boschas</name>
    <dbReference type="NCBI Taxonomy" id="8839"/>
    <lineage>
        <taxon>Eukaryota</taxon>
        <taxon>Metazoa</taxon>
        <taxon>Chordata</taxon>
        <taxon>Craniata</taxon>
        <taxon>Vertebrata</taxon>
        <taxon>Euteleostomi</taxon>
        <taxon>Archelosauria</taxon>
        <taxon>Archosauria</taxon>
        <taxon>Dinosauria</taxon>
        <taxon>Saurischia</taxon>
        <taxon>Theropoda</taxon>
        <taxon>Coelurosauria</taxon>
        <taxon>Aves</taxon>
        <taxon>Neognathae</taxon>
        <taxon>Galloanserae</taxon>
        <taxon>Anseriformes</taxon>
        <taxon>Anatidae</taxon>
        <taxon>Anatinae</taxon>
        <taxon>Anas</taxon>
    </lineage>
</organism>
<dbReference type="PROSITE" id="PS50060">
    <property type="entry name" value="MAM_2"/>
    <property type="match status" value="1"/>
</dbReference>
<sequence>AYFLSLSSEMRSSAALRTIVFLPTDQEHVCQITFHYWISQGGTLMVGLQKHSEDAVKNIWKDSGELQNQWKANTITINNTEKFEVVFWAMVETQRQDATVAIDDISFSEGCSPAFGQRTNAFRQLRKSLGADFREIPKKLVCVFKCVKALQTSSFELGMCEWNSDQPAELVSWTQLKTGHRVASCFSLKSCSNNTEGCVVWLEANDNALYESAYLNSSMCHCSSKNCHFQFHYSMADSSVLKALLYTNQVRRSMHSF</sequence>
<gene>
    <name evidence="2" type="ORF">Anapl_08614</name>
</gene>
<keyword evidence="3" id="KW-1185">Reference proteome</keyword>
<dbReference type="InterPro" id="IPR013320">
    <property type="entry name" value="ConA-like_dom_sf"/>
</dbReference>
<accession>R0K842</accession>
<dbReference type="InterPro" id="IPR051560">
    <property type="entry name" value="MAM_domain-containing"/>
</dbReference>
<dbReference type="Proteomes" id="UP000296049">
    <property type="component" value="Unassembled WGS sequence"/>
</dbReference>
<dbReference type="Gene3D" id="2.60.120.200">
    <property type="match status" value="2"/>
</dbReference>
<dbReference type="AlphaFoldDB" id="R0K842"/>
<feature type="non-terminal residue" evidence="2">
    <location>
        <position position="257"/>
    </location>
</feature>
<name>R0K842_ANAPL</name>